<dbReference type="InterPro" id="IPR050491">
    <property type="entry name" value="AmpC-like"/>
</dbReference>
<accession>A0ABW6GR40</accession>
<dbReference type="GO" id="GO:0016787">
    <property type="term" value="F:hydrolase activity"/>
    <property type="evidence" value="ECO:0007669"/>
    <property type="project" value="UniProtKB-KW"/>
</dbReference>
<organism evidence="3 4">
    <name type="scientific">Kitasatospora phosalacinea</name>
    <dbReference type="NCBI Taxonomy" id="2065"/>
    <lineage>
        <taxon>Bacteria</taxon>
        <taxon>Bacillati</taxon>
        <taxon>Actinomycetota</taxon>
        <taxon>Actinomycetes</taxon>
        <taxon>Kitasatosporales</taxon>
        <taxon>Streptomycetaceae</taxon>
        <taxon>Kitasatospora</taxon>
    </lineage>
</organism>
<feature type="domain" description="Beta-lactamase-related" evidence="2">
    <location>
        <begin position="57"/>
        <end position="374"/>
    </location>
</feature>
<name>A0ABW6GR40_9ACTN</name>
<dbReference type="InterPro" id="IPR001466">
    <property type="entry name" value="Beta-lactam-related"/>
</dbReference>
<comment type="caution">
    <text evidence="3">The sequence shown here is derived from an EMBL/GenBank/DDBJ whole genome shotgun (WGS) entry which is preliminary data.</text>
</comment>
<sequence length="401" mass="41652">MRARTTAARLAGTAAIGALVVALTAGTSGAAPVAVHRSAPDAAALRASIAGLPSEAVTSAVVLVDGDGGRWSGTAGTGDPATGRPVRADGRFRIGSISKVFTATVVLQLAAEHRIDLDGTVQQYLPGALPAGYPPVTVRQLLNHTSGLPTGGGLNDDDGSAAWFAAHAADHWTAQQVVDSLAGQPVQFAPGTAQQYNGVNYFLAGLLVEEVTGRSFAREVTDRVLRPLGLHRTSVPAATDTALPDPTAHAVLAVPRPGGGSDPVDVTRQSPWPWAEGGMVSTAPDLERFLSALLRGELLPPAQQAELFAVPDVPNFRNQNCDLGPTAGRACFSTGLMRFTPEPGVELWGKTGSRPGYTSAVFATRDASRELVYSFTPTSRQGVPFPVQYRVAAAAFDLPPL</sequence>
<dbReference type="PANTHER" id="PTHR46825:SF7">
    <property type="entry name" value="D-ALANYL-D-ALANINE CARBOXYPEPTIDASE"/>
    <property type="match status" value="1"/>
</dbReference>
<dbReference type="EC" id="3.-.-.-" evidence="3"/>
<keyword evidence="1" id="KW-0732">Signal</keyword>
<dbReference type="InterPro" id="IPR012338">
    <property type="entry name" value="Beta-lactam/transpept-like"/>
</dbReference>
<dbReference type="Gene3D" id="3.40.710.10">
    <property type="entry name" value="DD-peptidase/beta-lactamase superfamily"/>
    <property type="match status" value="1"/>
</dbReference>
<keyword evidence="3" id="KW-0378">Hydrolase</keyword>
<dbReference type="RefSeq" id="WP_380324887.1">
    <property type="nucleotide sequence ID" value="NZ_JBHYPW010000027.1"/>
</dbReference>
<dbReference type="Proteomes" id="UP001599542">
    <property type="component" value="Unassembled WGS sequence"/>
</dbReference>
<protein>
    <submittedName>
        <fullName evidence="3">Serine hydrolase domain-containing protein</fullName>
        <ecNumber evidence="3">3.-.-.-</ecNumber>
    </submittedName>
</protein>
<dbReference type="PANTHER" id="PTHR46825">
    <property type="entry name" value="D-ALANYL-D-ALANINE-CARBOXYPEPTIDASE/ENDOPEPTIDASE AMPH"/>
    <property type="match status" value="1"/>
</dbReference>
<keyword evidence="4" id="KW-1185">Reference proteome</keyword>
<evidence type="ECO:0000256" key="1">
    <source>
        <dbReference type="SAM" id="SignalP"/>
    </source>
</evidence>
<dbReference type="Pfam" id="PF00144">
    <property type="entry name" value="Beta-lactamase"/>
    <property type="match status" value="1"/>
</dbReference>
<feature type="chain" id="PRO_5045616244" evidence="1">
    <location>
        <begin position="31"/>
        <end position="401"/>
    </location>
</feature>
<dbReference type="EMBL" id="JBHYPX010000056">
    <property type="protein sequence ID" value="MFE1355208.1"/>
    <property type="molecule type" value="Genomic_DNA"/>
</dbReference>
<evidence type="ECO:0000313" key="3">
    <source>
        <dbReference type="EMBL" id="MFE1355208.1"/>
    </source>
</evidence>
<reference evidence="3 4" key="1">
    <citation type="submission" date="2024-09" db="EMBL/GenBank/DDBJ databases">
        <title>The Natural Products Discovery Center: Release of the First 8490 Sequenced Strains for Exploring Actinobacteria Biosynthetic Diversity.</title>
        <authorList>
            <person name="Kalkreuter E."/>
            <person name="Kautsar S.A."/>
            <person name="Yang D."/>
            <person name="Bader C.D."/>
            <person name="Teijaro C.N."/>
            <person name="Fluegel L."/>
            <person name="Davis C.M."/>
            <person name="Simpson J.R."/>
            <person name="Lauterbach L."/>
            <person name="Steele A.D."/>
            <person name="Gui C."/>
            <person name="Meng S."/>
            <person name="Li G."/>
            <person name="Viehrig K."/>
            <person name="Ye F."/>
            <person name="Su P."/>
            <person name="Kiefer A.F."/>
            <person name="Nichols A."/>
            <person name="Cepeda A.J."/>
            <person name="Yan W."/>
            <person name="Fan B."/>
            <person name="Jiang Y."/>
            <person name="Adhikari A."/>
            <person name="Zheng C.-J."/>
            <person name="Schuster L."/>
            <person name="Cowan T.M."/>
            <person name="Smanski M.J."/>
            <person name="Chevrette M.G."/>
            <person name="De Carvalho L.P.S."/>
            <person name="Shen B."/>
        </authorList>
    </citation>
    <scope>NUCLEOTIDE SEQUENCE [LARGE SCALE GENOMIC DNA]</scope>
    <source>
        <strain evidence="3 4">NPDC058753</strain>
    </source>
</reference>
<gene>
    <name evidence="3" type="ORF">ACFW6T_24780</name>
</gene>
<proteinExistence type="predicted"/>
<feature type="signal peptide" evidence="1">
    <location>
        <begin position="1"/>
        <end position="30"/>
    </location>
</feature>
<evidence type="ECO:0000313" key="4">
    <source>
        <dbReference type="Proteomes" id="UP001599542"/>
    </source>
</evidence>
<dbReference type="SUPFAM" id="SSF56601">
    <property type="entry name" value="beta-lactamase/transpeptidase-like"/>
    <property type="match status" value="1"/>
</dbReference>
<evidence type="ECO:0000259" key="2">
    <source>
        <dbReference type="Pfam" id="PF00144"/>
    </source>
</evidence>